<dbReference type="PANTHER" id="PTHR43046">
    <property type="entry name" value="GDP-MANNOSE MANNOSYL HYDROLASE"/>
    <property type="match status" value="1"/>
</dbReference>
<evidence type="ECO:0000259" key="3">
    <source>
        <dbReference type="PROSITE" id="PS51462"/>
    </source>
</evidence>
<evidence type="ECO:0000313" key="5">
    <source>
        <dbReference type="Proteomes" id="UP000244090"/>
    </source>
</evidence>
<dbReference type="RefSeq" id="WP_108114236.1">
    <property type="nucleotide sequence ID" value="NZ_QBKT01000003.1"/>
</dbReference>
<accession>A0A2T6C117</accession>
<protein>
    <submittedName>
        <fullName evidence="4">ADP-ribose pyrophosphatase YjhB (NUDIX family)</fullName>
    </submittedName>
</protein>
<dbReference type="OrthoDB" id="1438523at2"/>
<evidence type="ECO:0000256" key="2">
    <source>
        <dbReference type="ARBA" id="ARBA00022801"/>
    </source>
</evidence>
<comment type="cofactor">
    <cofactor evidence="1">
        <name>Mg(2+)</name>
        <dbReference type="ChEBI" id="CHEBI:18420"/>
    </cofactor>
</comment>
<reference evidence="4 5" key="1">
    <citation type="submission" date="2018-04" db="EMBL/GenBank/DDBJ databases">
        <title>Genomic Encyclopedia of Archaeal and Bacterial Type Strains, Phase II (KMG-II): from individual species to whole genera.</title>
        <authorList>
            <person name="Goeker M."/>
        </authorList>
    </citation>
    <scope>NUCLEOTIDE SEQUENCE [LARGE SCALE GENOMIC DNA]</scope>
    <source>
        <strain evidence="4 5">DSM 25731</strain>
    </source>
</reference>
<sequence length="150" mass="17516">MKIIHKSRLIAVNKEQLLVVEKLGNTKKLTLPGGVKKRSESLEKSLARETKEEIGLWVDRHQVSHVVSSVQSKDKNIVIKHHFAMKLTTNLFHVREKEKFKDVYWCFWKDALPYLDKEDKKAVKKYFKRNFSKKPKPSKDESSIPPSIAM</sequence>
<dbReference type="Pfam" id="PF00293">
    <property type="entry name" value="NUDIX"/>
    <property type="match status" value="1"/>
</dbReference>
<gene>
    <name evidence="4" type="ORF">C8N46_103102</name>
</gene>
<dbReference type="PANTHER" id="PTHR43046:SF14">
    <property type="entry name" value="MUTT_NUDIX FAMILY PROTEIN"/>
    <property type="match status" value="1"/>
</dbReference>
<evidence type="ECO:0000256" key="1">
    <source>
        <dbReference type="ARBA" id="ARBA00001946"/>
    </source>
</evidence>
<dbReference type="Proteomes" id="UP000244090">
    <property type="component" value="Unassembled WGS sequence"/>
</dbReference>
<name>A0A2T6C117_9FLAO</name>
<dbReference type="SUPFAM" id="SSF55811">
    <property type="entry name" value="Nudix"/>
    <property type="match status" value="1"/>
</dbReference>
<evidence type="ECO:0000313" key="4">
    <source>
        <dbReference type="EMBL" id="PTX62005.1"/>
    </source>
</evidence>
<dbReference type="CDD" id="cd02883">
    <property type="entry name" value="NUDIX_Hydrolase"/>
    <property type="match status" value="1"/>
</dbReference>
<comment type="caution">
    <text evidence="4">The sequence shown here is derived from an EMBL/GenBank/DDBJ whole genome shotgun (WGS) entry which is preliminary data.</text>
</comment>
<proteinExistence type="predicted"/>
<dbReference type="PROSITE" id="PS51462">
    <property type="entry name" value="NUDIX"/>
    <property type="match status" value="1"/>
</dbReference>
<keyword evidence="5" id="KW-1185">Reference proteome</keyword>
<dbReference type="EMBL" id="QBKT01000003">
    <property type="protein sequence ID" value="PTX62005.1"/>
    <property type="molecule type" value="Genomic_DNA"/>
</dbReference>
<keyword evidence="2" id="KW-0378">Hydrolase</keyword>
<dbReference type="AlphaFoldDB" id="A0A2T6C117"/>
<organism evidence="4 5">
    <name type="scientific">Kordia periserrulae</name>
    <dbReference type="NCBI Taxonomy" id="701523"/>
    <lineage>
        <taxon>Bacteria</taxon>
        <taxon>Pseudomonadati</taxon>
        <taxon>Bacteroidota</taxon>
        <taxon>Flavobacteriia</taxon>
        <taxon>Flavobacteriales</taxon>
        <taxon>Flavobacteriaceae</taxon>
        <taxon>Kordia</taxon>
    </lineage>
</organism>
<dbReference type="GO" id="GO:0016787">
    <property type="term" value="F:hydrolase activity"/>
    <property type="evidence" value="ECO:0007669"/>
    <property type="project" value="UniProtKB-KW"/>
</dbReference>
<feature type="domain" description="Nudix hydrolase" evidence="3">
    <location>
        <begin position="1"/>
        <end position="129"/>
    </location>
</feature>
<dbReference type="InterPro" id="IPR015797">
    <property type="entry name" value="NUDIX_hydrolase-like_dom_sf"/>
</dbReference>
<dbReference type="Gene3D" id="3.90.79.10">
    <property type="entry name" value="Nucleoside Triphosphate Pyrophosphohydrolase"/>
    <property type="match status" value="1"/>
</dbReference>
<dbReference type="InterPro" id="IPR000086">
    <property type="entry name" value="NUDIX_hydrolase_dom"/>
</dbReference>